<dbReference type="AlphaFoldDB" id="A0A915DG99"/>
<dbReference type="WBParaSite" id="jg19559">
    <property type="protein sequence ID" value="jg19559"/>
    <property type="gene ID" value="jg19559"/>
</dbReference>
<dbReference type="PANTHER" id="PTHR47055">
    <property type="entry name" value="DDE_TNP_1_7 DOMAIN-CONTAINING PROTEIN"/>
    <property type="match status" value="1"/>
</dbReference>
<accession>A0A915DG99</accession>
<protein>
    <submittedName>
        <fullName evidence="2">Uncharacterized protein</fullName>
    </submittedName>
</protein>
<organism evidence="1 2">
    <name type="scientific">Ditylenchus dipsaci</name>
    <dbReference type="NCBI Taxonomy" id="166011"/>
    <lineage>
        <taxon>Eukaryota</taxon>
        <taxon>Metazoa</taxon>
        <taxon>Ecdysozoa</taxon>
        <taxon>Nematoda</taxon>
        <taxon>Chromadorea</taxon>
        <taxon>Rhabditida</taxon>
        <taxon>Tylenchina</taxon>
        <taxon>Tylenchomorpha</taxon>
        <taxon>Sphaerularioidea</taxon>
        <taxon>Anguinidae</taxon>
        <taxon>Anguininae</taxon>
        <taxon>Ditylenchus</taxon>
    </lineage>
</organism>
<dbReference type="InterPro" id="IPR052638">
    <property type="entry name" value="PiggyBac_TE-derived"/>
</dbReference>
<reference evidence="2" key="1">
    <citation type="submission" date="2022-11" db="UniProtKB">
        <authorList>
            <consortium name="WormBaseParasite"/>
        </authorList>
    </citation>
    <scope>IDENTIFICATION</scope>
</reference>
<name>A0A915DG99_9BILA</name>
<evidence type="ECO:0000313" key="1">
    <source>
        <dbReference type="Proteomes" id="UP000887574"/>
    </source>
</evidence>
<keyword evidence="1" id="KW-1185">Reference proteome</keyword>
<dbReference type="GO" id="GO:0043565">
    <property type="term" value="F:sequence-specific DNA binding"/>
    <property type="evidence" value="ECO:0007669"/>
    <property type="project" value="TreeGrafter"/>
</dbReference>
<dbReference type="Proteomes" id="UP000887574">
    <property type="component" value="Unplaced"/>
</dbReference>
<proteinExistence type="predicted"/>
<evidence type="ECO:0000313" key="2">
    <source>
        <dbReference type="WBParaSite" id="jg19559"/>
    </source>
</evidence>
<sequence>MDRNINNYRVLINPRGVFSCFSFCLDSAIHNAWQLHRKNGGCLDYLDFRRYVTTYYLRSNAEAPSPRGRKSAEPVAKRSKRVNDSIRYDGINHWLVDTDSDHDALCVTDAQERCAQNVKWAFARNAFTSSTKDNDRNSKNIGLLDTCILADII</sequence>
<dbReference type="PANTHER" id="PTHR47055:SF3">
    <property type="entry name" value="PHORBOL-ESTER_DAG-TYPE DOMAIN-CONTAINING PROTEIN"/>
    <property type="match status" value="1"/>
</dbReference>